<dbReference type="InterPro" id="IPR011951">
    <property type="entry name" value="HAD-SF_hydro_IA_YjjG/PynA"/>
</dbReference>
<dbReference type="RefSeq" id="WP_121214274.1">
    <property type="nucleotide sequence ID" value="NZ_RBZN01000015.1"/>
</dbReference>
<dbReference type="SFLD" id="SFLDS00003">
    <property type="entry name" value="Haloacid_Dehalogenase"/>
    <property type="match status" value="1"/>
</dbReference>
<dbReference type="EMBL" id="RBZN01000015">
    <property type="protein sequence ID" value="RKQ17251.1"/>
    <property type="molecule type" value="Genomic_DNA"/>
</dbReference>
<dbReference type="PANTHER" id="PTHR47478">
    <property type="match status" value="1"/>
</dbReference>
<gene>
    <name evidence="1" type="ORF">D8M03_08160</name>
</gene>
<evidence type="ECO:0000313" key="1">
    <source>
        <dbReference type="EMBL" id="RKQ17251.1"/>
    </source>
</evidence>
<name>A0A494Z470_9BACL</name>
<dbReference type="GO" id="GO:0008253">
    <property type="term" value="F:5'-nucleotidase activity"/>
    <property type="evidence" value="ECO:0007669"/>
    <property type="project" value="InterPro"/>
</dbReference>
<organism evidence="1 2">
    <name type="scientific">Ureibacillus endophyticus</name>
    <dbReference type="NCBI Taxonomy" id="1978490"/>
    <lineage>
        <taxon>Bacteria</taxon>
        <taxon>Bacillati</taxon>
        <taxon>Bacillota</taxon>
        <taxon>Bacilli</taxon>
        <taxon>Bacillales</taxon>
        <taxon>Caryophanaceae</taxon>
        <taxon>Ureibacillus</taxon>
    </lineage>
</organism>
<dbReference type="NCBIfam" id="TIGR02254">
    <property type="entry name" value="YjjG_YfnB"/>
    <property type="match status" value="1"/>
</dbReference>
<keyword evidence="2" id="KW-1185">Reference proteome</keyword>
<dbReference type="SFLD" id="SFLDG01129">
    <property type="entry name" value="C1.5:_HAD__Beta-PGM__Phosphata"/>
    <property type="match status" value="1"/>
</dbReference>
<dbReference type="NCBIfam" id="TIGR01549">
    <property type="entry name" value="HAD-SF-IA-v1"/>
    <property type="match status" value="1"/>
</dbReference>
<comment type="caution">
    <text evidence="1">The sequence shown here is derived from an EMBL/GenBank/DDBJ whole genome shotgun (WGS) entry which is preliminary data.</text>
</comment>
<dbReference type="Proteomes" id="UP000272238">
    <property type="component" value="Unassembled WGS sequence"/>
</dbReference>
<dbReference type="AlphaFoldDB" id="A0A494Z470"/>
<dbReference type="OrthoDB" id="9802350at2"/>
<evidence type="ECO:0000313" key="2">
    <source>
        <dbReference type="Proteomes" id="UP000272238"/>
    </source>
</evidence>
<proteinExistence type="predicted"/>
<dbReference type="InterPro" id="IPR041492">
    <property type="entry name" value="HAD_2"/>
</dbReference>
<sequence length="231" mass="27008">MKKYKTLLFDLDDTLLDFGATENAALHKLFAEQQIELTPEIKAYYKKLNDRLWQEFELGKMEREEVVNSRFTLLFEHYGLHVDGAALEGRYRTFLSEGHHLIEGAVELMQDIYEQFDLYVVTNGESKTQYKRLKDSGLERYFKDVFISEEVGHQKPTKEFFDYVFSKIEPFNRESTLIVGDSLTADVTGGYNAGIDTCWINIRGKQNNSKVIPTYEIKKLDELYRILNIEK</sequence>
<dbReference type="InterPro" id="IPR036412">
    <property type="entry name" value="HAD-like_sf"/>
</dbReference>
<dbReference type="InterPro" id="IPR023198">
    <property type="entry name" value="PGP-like_dom2"/>
</dbReference>
<dbReference type="InterPro" id="IPR023214">
    <property type="entry name" value="HAD_sf"/>
</dbReference>
<dbReference type="SFLD" id="SFLDG01135">
    <property type="entry name" value="C1.5.6:_HAD__Beta-PGM__Phospha"/>
    <property type="match status" value="1"/>
</dbReference>
<dbReference type="InterPro" id="IPR006439">
    <property type="entry name" value="HAD-SF_hydro_IA"/>
</dbReference>
<dbReference type="Gene3D" id="1.10.150.240">
    <property type="entry name" value="Putative phosphatase, domain 2"/>
    <property type="match status" value="1"/>
</dbReference>
<reference evidence="1 2" key="1">
    <citation type="journal article" date="2016" name="Antonie Van Leeuwenhoek">
        <title>Lysinibacillus endophyticus sp. nov., an indole-3-acetic acid producing endophytic bacterium isolated from corn root (Zea mays cv. Xinken-5).</title>
        <authorList>
            <person name="Yu J."/>
            <person name="Guan X."/>
            <person name="Liu C."/>
            <person name="Xiang W."/>
            <person name="Yu Z."/>
            <person name="Liu X."/>
            <person name="Wang G."/>
        </authorList>
    </citation>
    <scope>NUCLEOTIDE SEQUENCE [LARGE SCALE GENOMIC DNA]</scope>
    <source>
        <strain evidence="1 2">DSM 100506</strain>
    </source>
</reference>
<dbReference type="PANTHER" id="PTHR47478:SF1">
    <property type="entry name" value="PYRIMIDINE 5'-NUCLEOTIDASE YJJG"/>
    <property type="match status" value="1"/>
</dbReference>
<protein>
    <submittedName>
        <fullName evidence="1">Noncanonical pyrimidine nucleotidase, YjjG family</fullName>
    </submittedName>
</protein>
<dbReference type="Pfam" id="PF13419">
    <property type="entry name" value="HAD_2"/>
    <property type="match status" value="1"/>
</dbReference>
<accession>A0A494Z470</accession>
<dbReference type="CDD" id="cd04305">
    <property type="entry name" value="HAD_Neu5Ac-Pase_like"/>
    <property type="match status" value="1"/>
</dbReference>
<dbReference type="SUPFAM" id="SSF56784">
    <property type="entry name" value="HAD-like"/>
    <property type="match status" value="1"/>
</dbReference>
<dbReference type="Gene3D" id="3.40.50.1000">
    <property type="entry name" value="HAD superfamily/HAD-like"/>
    <property type="match status" value="1"/>
</dbReference>
<dbReference type="InterPro" id="IPR052550">
    <property type="entry name" value="Pyrimidine_5'-ntase_YjjG"/>
</dbReference>